<accession>A0A5N5DVE5</accession>
<dbReference type="OrthoDB" id="3945404at2759"/>
<protein>
    <submittedName>
        <fullName evidence="2">Uncharacterized protein</fullName>
    </submittedName>
</protein>
<dbReference type="Proteomes" id="UP000325902">
    <property type="component" value="Unassembled WGS sequence"/>
</dbReference>
<name>A0A5N5DVE5_9PEZI</name>
<evidence type="ECO:0000313" key="3">
    <source>
        <dbReference type="Proteomes" id="UP000325902"/>
    </source>
</evidence>
<sequence>MCDSPRDTLPLPAEITRRILFFVSEPTITYDGRKRTYKYDRPRNLHHPPGDIQNARLVCKTFADLGAEFLFQNLIISADHRQLAHVKEIAEHKRLCKAVRSLYYDSRTSHTLWAHDDSDSISDSEDDQWGINKGPHYRRKQKRYYHEQEDILDRSLDTECLRTALATTLTAVTRVRCKPRERFDHHRDPGDVSSPTRNHAAASSNDGRDSRPLYHLAAAMTGVPAHNIRTLSLAFDVTLLADAKLAPARFASLRAALAPVTNLTLAIRASGDDDYDYDAGDGDLSAAAARSDRFARYAEAFGTHSSTASLCRALLADPATLAALADATSPALHRFKLNLSADGRRRSGYAAFRYDDALPLSCYLGSAVGDASRRWPAMRYLYLGCVGVTQDELVPFLLARRKTLAFVEFDRVTLHQGQWCVVGAVVLNACPTWRWAKMSGLRQVERRRDVVDLPMEVVEAVREVEEKEEEEEEGRWSGEKREGPRRVRWDECYFAEEDGSSTLFGGVDPETEGPGYGNPV</sequence>
<comment type="caution">
    <text evidence="2">The sequence shown here is derived from an EMBL/GenBank/DDBJ whole genome shotgun (WGS) entry which is preliminary data.</text>
</comment>
<feature type="compositionally biased region" description="Basic and acidic residues" evidence="1">
    <location>
        <begin position="474"/>
        <end position="483"/>
    </location>
</feature>
<gene>
    <name evidence="2" type="ORF">DBV05_g1287</name>
</gene>
<organism evidence="2 3">
    <name type="scientific">Lasiodiplodia theobromae</name>
    <dbReference type="NCBI Taxonomy" id="45133"/>
    <lineage>
        <taxon>Eukaryota</taxon>
        <taxon>Fungi</taxon>
        <taxon>Dikarya</taxon>
        <taxon>Ascomycota</taxon>
        <taxon>Pezizomycotina</taxon>
        <taxon>Dothideomycetes</taxon>
        <taxon>Dothideomycetes incertae sedis</taxon>
        <taxon>Botryosphaeriales</taxon>
        <taxon>Botryosphaeriaceae</taxon>
        <taxon>Lasiodiplodia</taxon>
    </lineage>
</organism>
<feature type="compositionally biased region" description="Polar residues" evidence="1">
    <location>
        <begin position="193"/>
        <end position="205"/>
    </location>
</feature>
<feature type="region of interest" description="Disordered" evidence="1">
    <location>
        <begin position="180"/>
        <end position="208"/>
    </location>
</feature>
<feature type="compositionally biased region" description="Basic and acidic residues" evidence="1">
    <location>
        <begin position="180"/>
        <end position="190"/>
    </location>
</feature>
<dbReference type="AlphaFoldDB" id="A0A5N5DVE5"/>
<evidence type="ECO:0000256" key="1">
    <source>
        <dbReference type="SAM" id="MobiDB-lite"/>
    </source>
</evidence>
<proteinExistence type="predicted"/>
<dbReference type="EMBL" id="VCHE01000004">
    <property type="protein sequence ID" value="KAB2580134.1"/>
    <property type="molecule type" value="Genomic_DNA"/>
</dbReference>
<reference evidence="2 3" key="1">
    <citation type="journal article" date="2019" name="Sci. Rep.">
        <title>A multi-omics analysis of the grapevine pathogen Lasiodiplodia theobromae reveals that temperature affects the expression of virulence- and pathogenicity-related genes.</title>
        <authorList>
            <person name="Felix C."/>
            <person name="Meneses R."/>
            <person name="Goncalves M.F.M."/>
            <person name="Tilleman L."/>
            <person name="Duarte A.S."/>
            <person name="Jorrin-Novo J.V."/>
            <person name="Van de Peer Y."/>
            <person name="Deforce D."/>
            <person name="Van Nieuwerburgh F."/>
            <person name="Esteves A.C."/>
            <person name="Alves A."/>
        </authorList>
    </citation>
    <scope>NUCLEOTIDE SEQUENCE [LARGE SCALE GENOMIC DNA]</scope>
    <source>
        <strain evidence="2 3">LA-SOL3</strain>
    </source>
</reference>
<feature type="region of interest" description="Disordered" evidence="1">
    <location>
        <begin position="463"/>
        <end position="483"/>
    </location>
</feature>
<keyword evidence="3" id="KW-1185">Reference proteome</keyword>
<feature type="region of interest" description="Disordered" evidence="1">
    <location>
        <begin position="500"/>
        <end position="520"/>
    </location>
</feature>
<evidence type="ECO:0000313" key="2">
    <source>
        <dbReference type="EMBL" id="KAB2580134.1"/>
    </source>
</evidence>